<gene>
    <name evidence="1" type="ORF">UFOPK4000_00703</name>
</gene>
<dbReference type="AlphaFoldDB" id="A0A6J7NCE4"/>
<dbReference type="AntiFam" id="ANF00095">
    <property type="entry name" value="Shadow ORF (opposite ABC transporters)"/>
</dbReference>
<reference evidence="1" key="1">
    <citation type="submission" date="2020-05" db="EMBL/GenBank/DDBJ databases">
        <authorList>
            <person name="Chiriac C."/>
            <person name="Salcher M."/>
            <person name="Ghai R."/>
            <person name="Kavagutti S V."/>
        </authorList>
    </citation>
    <scope>NUCLEOTIDE SEQUENCE</scope>
</reference>
<dbReference type="PROSITE" id="PS51257">
    <property type="entry name" value="PROKAR_LIPOPROTEIN"/>
    <property type="match status" value="1"/>
</dbReference>
<evidence type="ECO:0000313" key="1">
    <source>
        <dbReference type="EMBL" id="CAB4991090.1"/>
    </source>
</evidence>
<dbReference type="EMBL" id="CAFBOT010000111">
    <property type="protein sequence ID" value="CAB4991090.1"/>
    <property type="molecule type" value="Genomic_DNA"/>
</dbReference>
<proteinExistence type="predicted"/>
<accession>A0A6J7NCE4</accession>
<protein>
    <submittedName>
        <fullName evidence="1">Unannotated protein</fullName>
    </submittedName>
</protein>
<sequence length="318" mass="34872">MRGDICPNLYGGIGVYACCWRTLRIQQLHTVNACLFGAPALAEVGIFGGVLRVAAARVSSNHFCCRALHPQLALFQPHDLFAQCLQRAKAVANNNNCSALAAKLFNLFAALALKLLVANGKHLVNQQDLGFHVGGNRETKAHGHARRIVLYRSINKPLQPSKFNDAVELAVDIFFRHAQNRGVEINVFAARQFGVEASTQFQQCGNIAIDRNFALIGPINAGEALQHGAFARSVGANDSNSCTVVHIERDIVERPELFVACAPAAQNCSLDVAVSFVVQTKVFGDRINGDCVLRHLYASLLIYWRRVLFAQQLQVRTK</sequence>
<name>A0A6J7NCE4_9ZZZZ</name>
<organism evidence="1">
    <name type="scientific">freshwater metagenome</name>
    <dbReference type="NCBI Taxonomy" id="449393"/>
    <lineage>
        <taxon>unclassified sequences</taxon>
        <taxon>metagenomes</taxon>
        <taxon>ecological metagenomes</taxon>
    </lineage>
</organism>